<dbReference type="Proteomes" id="UP000276506">
    <property type="component" value="Unassembled WGS sequence"/>
</dbReference>
<dbReference type="PROSITE" id="PS51898">
    <property type="entry name" value="TYR_RECOMBINASE"/>
    <property type="match status" value="1"/>
</dbReference>
<protein>
    <submittedName>
        <fullName evidence="3">Site-specific integrase</fullName>
    </submittedName>
</protein>
<dbReference type="SUPFAM" id="SSF56349">
    <property type="entry name" value="DNA breaking-rejoining enzymes"/>
    <property type="match status" value="1"/>
</dbReference>
<dbReference type="GO" id="GO:0003677">
    <property type="term" value="F:DNA binding"/>
    <property type="evidence" value="ECO:0007669"/>
    <property type="project" value="InterPro"/>
</dbReference>
<dbReference type="InterPro" id="IPR002104">
    <property type="entry name" value="Integrase_catalytic"/>
</dbReference>
<accession>A0A427DKL6</accession>
<dbReference type="InterPro" id="IPR011010">
    <property type="entry name" value="DNA_brk_join_enz"/>
</dbReference>
<dbReference type="EMBL" id="RHQL01000028">
    <property type="protein sequence ID" value="RRV03825.1"/>
    <property type="molecule type" value="Genomic_DNA"/>
</dbReference>
<dbReference type="GO" id="GO:0015074">
    <property type="term" value="P:DNA integration"/>
    <property type="evidence" value="ECO:0007669"/>
    <property type="project" value="InterPro"/>
</dbReference>
<keyword evidence="1" id="KW-0233">DNA recombination</keyword>
<feature type="domain" description="Tyr recombinase" evidence="2">
    <location>
        <begin position="153"/>
        <end position="363"/>
    </location>
</feature>
<reference evidence="3 4" key="1">
    <citation type="submission" date="2018-10" db="EMBL/GenBank/DDBJ databases">
        <title>Transmission dynamics of multidrug resistant bacteria on intensive care unit surfaces.</title>
        <authorList>
            <person name="D'Souza A.W."/>
            <person name="Potter R.F."/>
            <person name="Wallace M."/>
            <person name="Shupe A."/>
            <person name="Patel S."/>
            <person name="Sun S."/>
            <person name="Gul D."/>
            <person name="Kwon J.H."/>
            <person name="Andleeb S."/>
            <person name="Burnham C.-A.D."/>
            <person name="Dantas G."/>
        </authorList>
    </citation>
    <scope>NUCLEOTIDE SEQUENCE [LARGE SCALE GENOMIC DNA]</scope>
    <source>
        <strain evidence="3 4">PX_177</strain>
    </source>
</reference>
<dbReference type="InterPro" id="IPR013762">
    <property type="entry name" value="Integrase-like_cat_sf"/>
</dbReference>
<dbReference type="Gene3D" id="1.10.443.10">
    <property type="entry name" value="Intergrase catalytic core"/>
    <property type="match status" value="1"/>
</dbReference>
<evidence type="ECO:0000313" key="3">
    <source>
        <dbReference type="EMBL" id="RRV03825.1"/>
    </source>
</evidence>
<evidence type="ECO:0000256" key="1">
    <source>
        <dbReference type="ARBA" id="ARBA00023172"/>
    </source>
</evidence>
<name>A0A427DKL6_9GAMM</name>
<proteinExistence type="predicted"/>
<sequence>MSVDYWHVQRFLTSYSGKASTYKVYRGFVERLLLWSWIVRGRSVLSLVRSDAEDFMRFNKTPPADWIGPLTQHRFVPGDDDGLVFNPEWRPFSIQKKRGGNGEYIATQPTLQLIFASCSTFYSFMNADGHPVGNPFSAIKQKSTLIGGKASQRSSKSLTQLEWDFLLETAELMADEDPRYERSLFIVVALFSMYLRIGDLAGNGEWTPTMGSFSRRGGNWWYSSIGKGGVEATISVKPAFIPYLKRYRESRNLTPLPTSTDSAPLLIGRNARRGLSARHIRTLVQEVFDRALARMRADGRTDDECMQLQEATVHWLRHTGATFDAPHRPAKHLQLDLRHRSLHTTHDVYYNSIDEERAASSHGLGIRR</sequence>
<dbReference type="AlphaFoldDB" id="A0A427DKL6"/>
<comment type="caution">
    <text evidence="3">The sequence shown here is derived from an EMBL/GenBank/DDBJ whole genome shotgun (WGS) entry which is preliminary data.</text>
</comment>
<organism evidence="3 4">
    <name type="scientific">Stutzerimonas xanthomarina</name>
    <dbReference type="NCBI Taxonomy" id="271420"/>
    <lineage>
        <taxon>Bacteria</taxon>
        <taxon>Pseudomonadati</taxon>
        <taxon>Pseudomonadota</taxon>
        <taxon>Gammaproteobacteria</taxon>
        <taxon>Pseudomonadales</taxon>
        <taxon>Pseudomonadaceae</taxon>
        <taxon>Stutzerimonas</taxon>
    </lineage>
</organism>
<gene>
    <name evidence="3" type="ORF">EGJ28_23220</name>
</gene>
<evidence type="ECO:0000313" key="4">
    <source>
        <dbReference type="Proteomes" id="UP000276506"/>
    </source>
</evidence>
<evidence type="ECO:0000259" key="2">
    <source>
        <dbReference type="PROSITE" id="PS51898"/>
    </source>
</evidence>
<dbReference type="GO" id="GO:0006310">
    <property type="term" value="P:DNA recombination"/>
    <property type="evidence" value="ECO:0007669"/>
    <property type="project" value="UniProtKB-KW"/>
</dbReference>